<dbReference type="SUPFAM" id="SSF103481">
    <property type="entry name" value="Multidrug resistance efflux transporter EmrE"/>
    <property type="match status" value="1"/>
</dbReference>
<comment type="subcellular location">
    <subcellularLocation>
        <location evidence="1">Endoplasmic reticulum membrane</location>
        <topology evidence="1">Multi-pass membrane protein</topology>
    </subcellularLocation>
</comment>
<dbReference type="PANTHER" id="PTHR22911">
    <property type="entry name" value="ACYL-MALONYL CONDENSING ENZYME-RELATED"/>
    <property type="match status" value="1"/>
</dbReference>
<dbReference type="HOGENOM" id="CLU_032828_4_3_1"/>
<keyword evidence="10" id="KW-1185">Reference proteome</keyword>
<evidence type="ECO:0000256" key="1">
    <source>
        <dbReference type="ARBA" id="ARBA00004477"/>
    </source>
</evidence>
<feature type="transmembrane region" description="Helical" evidence="7">
    <location>
        <begin position="185"/>
        <end position="202"/>
    </location>
</feature>
<feature type="transmembrane region" description="Helical" evidence="7">
    <location>
        <begin position="59"/>
        <end position="80"/>
    </location>
</feature>
<dbReference type="VEuPathDB" id="FungiDB:MGYG_08655"/>
<evidence type="ECO:0000256" key="2">
    <source>
        <dbReference type="ARBA" id="ARBA00022692"/>
    </source>
</evidence>
<dbReference type="OMA" id="PIASCYV"/>
<dbReference type="SUPFAM" id="SSF103473">
    <property type="entry name" value="MFS general substrate transporter"/>
    <property type="match status" value="1"/>
</dbReference>
<dbReference type="InterPro" id="IPR036259">
    <property type="entry name" value="MFS_trans_sf"/>
</dbReference>
<dbReference type="EMBL" id="DS989831">
    <property type="protein sequence ID" value="EFQ96730.1"/>
    <property type="molecule type" value="Genomic_DNA"/>
</dbReference>
<feature type="transmembrane region" description="Helical" evidence="7">
    <location>
        <begin position="231"/>
        <end position="251"/>
    </location>
</feature>
<keyword evidence="3" id="KW-0256">Endoplasmic reticulum</keyword>
<keyword evidence="2 7" id="KW-0812">Transmembrane</keyword>
<feature type="compositionally biased region" description="Polar residues" evidence="6">
    <location>
        <begin position="386"/>
        <end position="402"/>
    </location>
</feature>
<dbReference type="FunCoup" id="E4V6L4">
    <property type="interactions" value="120"/>
</dbReference>
<reference evidence="10" key="1">
    <citation type="journal article" date="2012" name="MBio">
        <title>Comparative genome analysis of Trichophyton rubrum and related dermatophytes reveals candidate genes involved in infection.</title>
        <authorList>
            <person name="Martinez D.A."/>
            <person name="Oliver B.G."/>
            <person name="Graeser Y."/>
            <person name="Goldberg J.M."/>
            <person name="Li W."/>
            <person name="Martinez-Rossi N.M."/>
            <person name="Monod M."/>
            <person name="Shelest E."/>
            <person name="Barton R.C."/>
            <person name="Birch E."/>
            <person name="Brakhage A.A."/>
            <person name="Chen Z."/>
            <person name="Gurr S.J."/>
            <person name="Heiman D."/>
            <person name="Heitman J."/>
            <person name="Kosti I."/>
            <person name="Rossi A."/>
            <person name="Saif S."/>
            <person name="Samalova M."/>
            <person name="Saunders C.W."/>
            <person name="Shea T."/>
            <person name="Summerbell R.C."/>
            <person name="Xu J."/>
            <person name="Young S."/>
            <person name="Zeng Q."/>
            <person name="Birren B.W."/>
            <person name="Cuomo C.A."/>
            <person name="White T.C."/>
        </authorList>
    </citation>
    <scope>NUCLEOTIDE SEQUENCE [LARGE SCALE GENOMIC DNA]</scope>
    <source>
        <strain evidence="10">ATCC MYA-4604 / CBS 118893</strain>
    </source>
</reference>
<feature type="domain" description="EamA" evidence="8">
    <location>
        <begin position="58"/>
        <end position="198"/>
    </location>
</feature>
<name>E4V6L4_ARTGP</name>
<gene>
    <name evidence="9" type="ORF">MGYG_08655</name>
</gene>
<evidence type="ECO:0000256" key="6">
    <source>
        <dbReference type="SAM" id="MobiDB-lite"/>
    </source>
</evidence>
<dbReference type="InterPro" id="IPR037185">
    <property type="entry name" value="EmrE-like"/>
</dbReference>
<evidence type="ECO:0000259" key="8">
    <source>
        <dbReference type="Pfam" id="PF00892"/>
    </source>
</evidence>
<evidence type="ECO:0000256" key="5">
    <source>
        <dbReference type="ARBA" id="ARBA00023136"/>
    </source>
</evidence>
<dbReference type="Pfam" id="PF00892">
    <property type="entry name" value="EamA"/>
    <property type="match status" value="2"/>
</dbReference>
<feature type="transmembrane region" description="Helical" evidence="7">
    <location>
        <begin position="361"/>
        <end position="378"/>
    </location>
</feature>
<feature type="domain" description="EamA" evidence="8">
    <location>
        <begin position="234"/>
        <end position="376"/>
    </location>
</feature>
<dbReference type="Proteomes" id="UP000002669">
    <property type="component" value="Unassembled WGS sequence"/>
</dbReference>
<accession>E4V6L4</accession>
<keyword evidence="4 7" id="KW-1133">Transmembrane helix</keyword>
<dbReference type="InterPro" id="IPR000620">
    <property type="entry name" value="EamA_dom"/>
</dbReference>
<proteinExistence type="predicted"/>
<feature type="transmembrane region" description="Helical" evidence="7">
    <location>
        <begin position="332"/>
        <end position="349"/>
    </location>
</feature>
<protein>
    <recommendedName>
        <fullName evidence="8">EamA domain-containing protein</fullName>
    </recommendedName>
</protein>
<feature type="transmembrane region" description="Helical" evidence="7">
    <location>
        <begin position="133"/>
        <end position="150"/>
    </location>
</feature>
<evidence type="ECO:0000313" key="10">
    <source>
        <dbReference type="Proteomes" id="UP000002669"/>
    </source>
</evidence>
<dbReference type="AlphaFoldDB" id="E4V6L4"/>
<evidence type="ECO:0000313" key="9">
    <source>
        <dbReference type="EMBL" id="EFQ96730.1"/>
    </source>
</evidence>
<evidence type="ECO:0000256" key="7">
    <source>
        <dbReference type="SAM" id="Phobius"/>
    </source>
</evidence>
<dbReference type="PANTHER" id="PTHR22911:SF6">
    <property type="entry name" value="SOLUTE CARRIER FAMILY 35 MEMBER G1"/>
    <property type="match status" value="1"/>
</dbReference>
<feature type="transmembrane region" description="Helical" evidence="7">
    <location>
        <begin position="92"/>
        <end position="113"/>
    </location>
</feature>
<keyword evidence="5 7" id="KW-0472">Membrane</keyword>
<dbReference type="STRING" id="535722.E4V6L4"/>
<feature type="region of interest" description="Disordered" evidence="6">
    <location>
        <begin position="1"/>
        <end position="44"/>
    </location>
</feature>
<feature type="compositionally biased region" description="Polar residues" evidence="6">
    <location>
        <begin position="15"/>
        <end position="29"/>
    </location>
</feature>
<dbReference type="GO" id="GO:0016020">
    <property type="term" value="C:membrane"/>
    <property type="evidence" value="ECO:0007669"/>
    <property type="project" value="UniProtKB-SubCell"/>
</dbReference>
<dbReference type="InParanoid" id="E4V6L4"/>
<dbReference type="GeneID" id="10024433"/>
<feature type="transmembrane region" description="Helical" evidence="7">
    <location>
        <begin position="296"/>
        <end position="320"/>
    </location>
</feature>
<organism evidence="10">
    <name type="scientific">Arthroderma gypseum (strain ATCC MYA-4604 / CBS 118893)</name>
    <name type="common">Microsporum gypseum</name>
    <dbReference type="NCBI Taxonomy" id="535722"/>
    <lineage>
        <taxon>Eukaryota</taxon>
        <taxon>Fungi</taxon>
        <taxon>Dikarya</taxon>
        <taxon>Ascomycota</taxon>
        <taxon>Pezizomycotina</taxon>
        <taxon>Eurotiomycetes</taxon>
        <taxon>Eurotiomycetidae</taxon>
        <taxon>Onygenales</taxon>
        <taxon>Arthrodermataceae</taxon>
        <taxon>Nannizzia</taxon>
    </lineage>
</organism>
<evidence type="ECO:0000256" key="3">
    <source>
        <dbReference type="ARBA" id="ARBA00022824"/>
    </source>
</evidence>
<feature type="transmembrane region" description="Helical" evidence="7">
    <location>
        <begin position="156"/>
        <end position="173"/>
    </location>
</feature>
<feature type="compositionally biased region" description="Low complexity" evidence="6">
    <location>
        <begin position="1"/>
        <end position="11"/>
    </location>
</feature>
<dbReference type="OrthoDB" id="306876at2759"/>
<evidence type="ECO:0000256" key="4">
    <source>
        <dbReference type="ARBA" id="ARBA00022989"/>
    </source>
</evidence>
<feature type="region of interest" description="Disordered" evidence="6">
    <location>
        <begin position="386"/>
        <end position="439"/>
    </location>
</feature>
<dbReference type="RefSeq" id="XP_003169107.1">
    <property type="nucleotide sequence ID" value="XM_003169059.1"/>
</dbReference>
<feature type="transmembrane region" description="Helical" evidence="7">
    <location>
        <begin position="263"/>
        <end position="284"/>
    </location>
</feature>
<dbReference type="eggNOG" id="KOG4510">
    <property type="taxonomic scope" value="Eukaryota"/>
</dbReference>
<sequence length="439" mass="47045">MSAAGASSSAAPQVEPSNTARGMPGSSNQSHEDDAGSETPGRSSRWLQRMRQLWLQGKGMLLVLLAQFFGATMNVMATLLERDGPHGKGMTPFQILLVRMPATALFSFIYMWIMKVPEPFGAKAVRPLLNLRGMSGFIGVLSLYYSLIYLPLAEATVLTFLTPIASCYVASFVMPNERFTGRQQLAGVVSILGVILIARPGALSPKDSHTKVDSLDASDAAGKNPDMKHHLLAVGAALIGVMGATTAYTMIRKIGRRAHPLVSVNYFAVSTSVMCLLAVLVIPGVDFRMPGNVNEWLLFVALGLCGFVFQYLLTAGLAYVPPKVEGKPSTHGSSATSMLYMQIIFALMYDKLVWNTTPSSTSLLGSAIILLSAMYVAVTANQSKKVDNGSQAKPGETSNINGNHDVESQALPKPWDARDRASAAEDETEALLGQRGNNA</sequence>